<dbReference type="HAMAP" id="MF_03056">
    <property type="entry name" value="TRM82"/>
    <property type="match status" value="1"/>
</dbReference>
<evidence type="ECO:0000256" key="5">
    <source>
        <dbReference type="ARBA" id="ARBA00023242"/>
    </source>
</evidence>
<dbReference type="PANTHER" id="PTHR16288:SF0">
    <property type="entry name" value="TRNA (GUANINE-N(7)-)-METHYLTRANSFERASE NON-CATALYTIC SUBUNIT WDR4"/>
    <property type="match status" value="1"/>
</dbReference>
<feature type="compositionally biased region" description="Low complexity" evidence="8">
    <location>
        <begin position="185"/>
        <end position="225"/>
    </location>
</feature>
<name>A0AAE0HQU1_9PEZI</name>
<evidence type="ECO:0000256" key="1">
    <source>
        <dbReference type="ARBA" id="ARBA00004123"/>
    </source>
</evidence>
<accession>A0AAE0HQU1</accession>
<dbReference type="InterPro" id="IPR028884">
    <property type="entry name" value="Trm82"/>
</dbReference>
<dbReference type="PANTHER" id="PTHR16288">
    <property type="entry name" value="WD40 REPEAT PROTEIN 4"/>
    <property type="match status" value="1"/>
</dbReference>
<dbReference type="GO" id="GO:0005829">
    <property type="term" value="C:cytosol"/>
    <property type="evidence" value="ECO:0007669"/>
    <property type="project" value="TreeGrafter"/>
</dbReference>
<dbReference type="SUPFAM" id="SSF50978">
    <property type="entry name" value="WD40 repeat-like"/>
    <property type="match status" value="1"/>
</dbReference>
<dbReference type="GO" id="GO:0005634">
    <property type="term" value="C:nucleus"/>
    <property type="evidence" value="ECO:0007669"/>
    <property type="project" value="UniProtKB-SubCell"/>
</dbReference>
<evidence type="ECO:0000313" key="10">
    <source>
        <dbReference type="Proteomes" id="UP001278766"/>
    </source>
</evidence>
<evidence type="ECO:0000256" key="8">
    <source>
        <dbReference type="SAM" id="MobiDB-lite"/>
    </source>
</evidence>
<dbReference type="Proteomes" id="UP001278766">
    <property type="component" value="Unassembled WGS sequence"/>
</dbReference>
<dbReference type="InterPro" id="IPR015943">
    <property type="entry name" value="WD40/YVTN_repeat-like_dom_sf"/>
</dbReference>
<reference evidence="9" key="1">
    <citation type="journal article" date="2023" name="Mol. Phylogenet. Evol.">
        <title>Genome-scale phylogeny and comparative genomics of the fungal order Sordariales.</title>
        <authorList>
            <person name="Hensen N."/>
            <person name="Bonometti L."/>
            <person name="Westerberg I."/>
            <person name="Brannstrom I.O."/>
            <person name="Guillou S."/>
            <person name="Cros-Aarteil S."/>
            <person name="Calhoun S."/>
            <person name="Haridas S."/>
            <person name="Kuo A."/>
            <person name="Mondo S."/>
            <person name="Pangilinan J."/>
            <person name="Riley R."/>
            <person name="LaButti K."/>
            <person name="Andreopoulos B."/>
            <person name="Lipzen A."/>
            <person name="Chen C."/>
            <person name="Yan M."/>
            <person name="Daum C."/>
            <person name="Ng V."/>
            <person name="Clum A."/>
            <person name="Steindorff A."/>
            <person name="Ohm R.A."/>
            <person name="Martin F."/>
            <person name="Silar P."/>
            <person name="Natvig D.O."/>
            <person name="Lalanne C."/>
            <person name="Gautier V."/>
            <person name="Ament-Velasquez S.L."/>
            <person name="Kruys A."/>
            <person name="Hutchinson M.I."/>
            <person name="Powell A.J."/>
            <person name="Barry K."/>
            <person name="Miller A.N."/>
            <person name="Grigoriev I.V."/>
            <person name="Debuchy R."/>
            <person name="Gladieux P."/>
            <person name="Hiltunen Thoren M."/>
            <person name="Johannesson H."/>
        </authorList>
    </citation>
    <scope>NUCLEOTIDE SEQUENCE</scope>
    <source>
        <strain evidence="9">CBS 168.71</strain>
    </source>
</reference>
<keyword evidence="2 6" id="KW-0853">WD repeat</keyword>
<reference evidence="9" key="2">
    <citation type="submission" date="2023-06" db="EMBL/GenBank/DDBJ databases">
        <authorList>
            <consortium name="Lawrence Berkeley National Laboratory"/>
            <person name="Haridas S."/>
            <person name="Hensen N."/>
            <person name="Bonometti L."/>
            <person name="Westerberg I."/>
            <person name="Brannstrom I.O."/>
            <person name="Guillou S."/>
            <person name="Cros-Aarteil S."/>
            <person name="Calhoun S."/>
            <person name="Kuo A."/>
            <person name="Mondo S."/>
            <person name="Pangilinan J."/>
            <person name="Riley R."/>
            <person name="Labutti K."/>
            <person name="Andreopoulos B."/>
            <person name="Lipzen A."/>
            <person name="Chen C."/>
            <person name="Yanf M."/>
            <person name="Daum C."/>
            <person name="Ng V."/>
            <person name="Clum A."/>
            <person name="Steindorff A."/>
            <person name="Ohm R."/>
            <person name="Martin F."/>
            <person name="Silar P."/>
            <person name="Natvig D."/>
            <person name="Lalanne C."/>
            <person name="Gautier V."/>
            <person name="Ament-Velasquez S.L."/>
            <person name="Kruys A."/>
            <person name="Hutchinson M.I."/>
            <person name="Powell A.J."/>
            <person name="Barry K."/>
            <person name="Miller A.N."/>
            <person name="Grigoriev I.V."/>
            <person name="Debuchy R."/>
            <person name="Gladieux P."/>
            <person name="Thoren M.H."/>
            <person name="Johannesson H."/>
        </authorList>
    </citation>
    <scope>NUCLEOTIDE SEQUENCE</scope>
    <source>
        <strain evidence="9">CBS 168.71</strain>
    </source>
</reference>
<dbReference type="InterPro" id="IPR036322">
    <property type="entry name" value="WD40_repeat_dom_sf"/>
</dbReference>
<gene>
    <name evidence="9" type="ORF">B0H64DRAFT_470940</name>
</gene>
<evidence type="ECO:0000256" key="3">
    <source>
        <dbReference type="ARBA" id="ARBA00022694"/>
    </source>
</evidence>
<dbReference type="InterPro" id="IPR001680">
    <property type="entry name" value="WD40_rpt"/>
</dbReference>
<sequence length="520" mass="56006">MVLPYHLIKVCGNTVFAAQGSDIHSFNSGLEYVSTWKYPVQQTDESNGPSIDAQESPAQEEPPTKRRKVEPGQEEGPKGRRAKYKNGQSKGNKPAKHDVPGNERPFVQGLYATTDGRHLVAVTGSDKTIWVFEHDGVGNLNQLSQRAMPKRPCSLTLTHDNLTILSADKFGDVYALPLLPSPIPTTTTTSATPGAATPSALSPPTSGPDESRSASATPSTATPSAIKPQATALTVHTKRNLRALEHQKISLGRRALQEQPNRPQFELTLLLGHVSMLTAITVGTTTTATASTEAGGTRVREYIVTADRDEHIRVSRGMPQAHVIERFCLGHEDFVSRLCMAPGGRAEVLISGGGDDDLFVWDWVRGELLGRAGVLEHVKGVVGGEAASKVAVTRVFACGWEGGVEVFVVVERVPALFRYELLEDNTLHHRETIPTPGNPLDVEGIEVPGAAPRLLVAVYPSGSTDGSSNSSFIVLDKGESGWRQTSVENLPAGGDIAISETELQKMLYSTETLRKLSDFD</sequence>
<evidence type="ECO:0000256" key="7">
    <source>
        <dbReference type="PROSITE-ProRule" id="PRU00221"/>
    </source>
</evidence>
<evidence type="ECO:0000256" key="2">
    <source>
        <dbReference type="ARBA" id="ARBA00022574"/>
    </source>
</evidence>
<dbReference type="PROSITE" id="PS50082">
    <property type="entry name" value="WD_REPEATS_2"/>
    <property type="match status" value="1"/>
</dbReference>
<feature type="region of interest" description="Disordered" evidence="8">
    <location>
        <begin position="41"/>
        <end position="106"/>
    </location>
</feature>
<evidence type="ECO:0000313" key="9">
    <source>
        <dbReference type="EMBL" id="KAK3300939.1"/>
    </source>
</evidence>
<dbReference type="GO" id="GO:0106004">
    <property type="term" value="P:tRNA (guanine-N7)-methylation"/>
    <property type="evidence" value="ECO:0007669"/>
    <property type="project" value="UniProtKB-UniRule"/>
</dbReference>
<keyword evidence="3 6" id="KW-0819">tRNA processing</keyword>
<dbReference type="SMART" id="SM00320">
    <property type="entry name" value="WD40"/>
    <property type="match status" value="2"/>
</dbReference>
<comment type="similarity">
    <text evidence="6">Belongs to the WD repeat TRM82 family.</text>
</comment>
<comment type="pathway">
    <text evidence="6">tRNA modification; N(7)-methylguanine-tRNA biosynthesis.</text>
</comment>
<comment type="function">
    <text evidence="6">Required for the formation of N(7)-methylguanine at position 46 (m7G46) in tRNA. In the complex, it is required to stabilize and induce conformational changes of the catalytic subunit.</text>
</comment>
<keyword evidence="4 6" id="KW-0677">Repeat</keyword>
<dbReference type="EMBL" id="JAUEPN010000001">
    <property type="protein sequence ID" value="KAK3300939.1"/>
    <property type="molecule type" value="Genomic_DNA"/>
</dbReference>
<comment type="subcellular location">
    <subcellularLocation>
        <location evidence="1 6">Nucleus</location>
    </subcellularLocation>
</comment>
<dbReference type="RefSeq" id="XP_062664453.1">
    <property type="nucleotide sequence ID" value="XM_062807852.1"/>
</dbReference>
<dbReference type="Gene3D" id="2.130.10.10">
    <property type="entry name" value="YVTN repeat-like/Quinoprotein amine dehydrogenase"/>
    <property type="match status" value="1"/>
</dbReference>
<dbReference type="GeneID" id="87844800"/>
<keyword evidence="5 6" id="KW-0539">Nucleus</keyword>
<feature type="repeat" description="WD" evidence="7">
    <location>
        <begin position="328"/>
        <end position="362"/>
    </location>
</feature>
<feature type="region of interest" description="Disordered" evidence="8">
    <location>
        <begin position="185"/>
        <end position="233"/>
    </location>
</feature>
<keyword evidence="10" id="KW-1185">Reference proteome</keyword>
<feature type="compositionally biased region" description="Basic and acidic residues" evidence="8">
    <location>
        <begin position="69"/>
        <end position="78"/>
    </location>
</feature>
<dbReference type="GO" id="GO:0043527">
    <property type="term" value="C:tRNA methyltransferase complex"/>
    <property type="evidence" value="ECO:0007669"/>
    <property type="project" value="TreeGrafter"/>
</dbReference>
<evidence type="ECO:0000256" key="4">
    <source>
        <dbReference type="ARBA" id="ARBA00022737"/>
    </source>
</evidence>
<dbReference type="AlphaFoldDB" id="A0AAE0HQU1"/>
<proteinExistence type="inferred from homology"/>
<evidence type="ECO:0008006" key="11">
    <source>
        <dbReference type="Google" id="ProtNLM"/>
    </source>
</evidence>
<comment type="caution">
    <text evidence="9">The sequence shown here is derived from an EMBL/GenBank/DDBJ whole genome shotgun (WGS) entry which is preliminary data.</text>
</comment>
<organism evidence="9 10">
    <name type="scientific">Chaetomium fimeti</name>
    <dbReference type="NCBI Taxonomy" id="1854472"/>
    <lineage>
        <taxon>Eukaryota</taxon>
        <taxon>Fungi</taxon>
        <taxon>Dikarya</taxon>
        <taxon>Ascomycota</taxon>
        <taxon>Pezizomycotina</taxon>
        <taxon>Sordariomycetes</taxon>
        <taxon>Sordariomycetidae</taxon>
        <taxon>Sordariales</taxon>
        <taxon>Chaetomiaceae</taxon>
        <taxon>Chaetomium</taxon>
    </lineage>
</organism>
<evidence type="ECO:0000256" key="6">
    <source>
        <dbReference type="HAMAP-Rule" id="MF_03056"/>
    </source>
</evidence>
<protein>
    <recommendedName>
        <fullName evidence="11">Transfer RNA methyltransferase 82</fullName>
    </recommendedName>
</protein>